<gene>
    <name evidence="1" type="ORF">S01H4_67359</name>
</gene>
<feature type="non-terminal residue" evidence="1">
    <location>
        <position position="1"/>
    </location>
</feature>
<dbReference type="AlphaFoldDB" id="X1EPH9"/>
<comment type="caution">
    <text evidence="1">The sequence shown here is derived from an EMBL/GenBank/DDBJ whole genome shotgun (WGS) entry which is preliminary data.</text>
</comment>
<sequence length="35" mass="3814">KVELDGEDVSEEIRHAPATEGSSVVAVHLKIRSRV</sequence>
<dbReference type="EMBL" id="BART01042324">
    <property type="protein sequence ID" value="GAH22255.1"/>
    <property type="molecule type" value="Genomic_DNA"/>
</dbReference>
<reference evidence="1" key="1">
    <citation type="journal article" date="2014" name="Front. Microbiol.">
        <title>High frequency of phylogenetically diverse reductive dehalogenase-homologous genes in deep subseafloor sedimentary metagenomes.</title>
        <authorList>
            <person name="Kawai M."/>
            <person name="Futagami T."/>
            <person name="Toyoda A."/>
            <person name="Takaki Y."/>
            <person name="Nishi S."/>
            <person name="Hori S."/>
            <person name="Arai W."/>
            <person name="Tsubouchi T."/>
            <person name="Morono Y."/>
            <person name="Uchiyama I."/>
            <person name="Ito T."/>
            <person name="Fujiyama A."/>
            <person name="Inagaki F."/>
            <person name="Takami H."/>
        </authorList>
    </citation>
    <scope>NUCLEOTIDE SEQUENCE</scope>
    <source>
        <strain evidence="1">Expedition CK06-06</strain>
    </source>
</reference>
<name>X1EPH9_9ZZZZ</name>
<accession>X1EPH9</accession>
<proteinExistence type="predicted"/>
<evidence type="ECO:0000313" key="1">
    <source>
        <dbReference type="EMBL" id="GAH22255.1"/>
    </source>
</evidence>
<feature type="non-terminal residue" evidence="1">
    <location>
        <position position="35"/>
    </location>
</feature>
<organism evidence="1">
    <name type="scientific">marine sediment metagenome</name>
    <dbReference type="NCBI Taxonomy" id="412755"/>
    <lineage>
        <taxon>unclassified sequences</taxon>
        <taxon>metagenomes</taxon>
        <taxon>ecological metagenomes</taxon>
    </lineage>
</organism>
<protein>
    <submittedName>
        <fullName evidence="1">Uncharacterized protein</fullName>
    </submittedName>
</protein>